<feature type="transmembrane region" description="Helical" evidence="3">
    <location>
        <begin position="191"/>
        <end position="207"/>
    </location>
</feature>
<feature type="transmembrane region" description="Helical" evidence="3">
    <location>
        <begin position="228"/>
        <end position="253"/>
    </location>
</feature>
<evidence type="ECO:0000313" key="5">
    <source>
        <dbReference type="Proteomes" id="UP000243217"/>
    </source>
</evidence>
<dbReference type="GO" id="GO:0042910">
    <property type="term" value="F:xenobiotic transmembrane transporter activity"/>
    <property type="evidence" value="ECO:0007669"/>
    <property type="project" value="InterPro"/>
</dbReference>
<feature type="transmembrane region" description="Helical" evidence="3">
    <location>
        <begin position="346"/>
        <end position="368"/>
    </location>
</feature>
<dbReference type="Pfam" id="PF01554">
    <property type="entry name" value="MatE"/>
    <property type="match status" value="2"/>
</dbReference>
<dbReference type="AlphaFoldDB" id="A0A1W0A004"/>
<reference evidence="4 5" key="1">
    <citation type="journal article" date="2014" name="Genome Biol. Evol.">
        <title>The secreted proteins of Achlya hypogyna and Thraustotheca clavata identify the ancestral oomycete secretome and reveal gene acquisitions by horizontal gene transfer.</title>
        <authorList>
            <person name="Misner I."/>
            <person name="Blouin N."/>
            <person name="Leonard G."/>
            <person name="Richards T.A."/>
            <person name="Lane C.E."/>
        </authorList>
    </citation>
    <scope>NUCLEOTIDE SEQUENCE [LARGE SCALE GENOMIC DNA]</scope>
    <source>
        <strain evidence="4 5">ATCC 34112</strain>
    </source>
</reference>
<organism evidence="4 5">
    <name type="scientific">Thraustotheca clavata</name>
    <dbReference type="NCBI Taxonomy" id="74557"/>
    <lineage>
        <taxon>Eukaryota</taxon>
        <taxon>Sar</taxon>
        <taxon>Stramenopiles</taxon>
        <taxon>Oomycota</taxon>
        <taxon>Saprolegniomycetes</taxon>
        <taxon>Saprolegniales</taxon>
        <taxon>Achlyaceae</taxon>
        <taxon>Thraustotheca</taxon>
    </lineage>
</organism>
<keyword evidence="2" id="KW-0813">Transport</keyword>
<dbReference type="GO" id="GO:0015297">
    <property type="term" value="F:antiporter activity"/>
    <property type="evidence" value="ECO:0007669"/>
    <property type="project" value="InterPro"/>
</dbReference>
<comment type="similarity">
    <text evidence="1">Belongs to the multi antimicrobial extrusion (MATE) (TC 2.A.66.1) family.</text>
</comment>
<keyword evidence="5" id="KW-1185">Reference proteome</keyword>
<feature type="transmembrane region" description="Helical" evidence="3">
    <location>
        <begin position="136"/>
        <end position="159"/>
    </location>
</feature>
<feature type="transmembrane region" description="Helical" evidence="3">
    <location>
        <begin position="166"/>
        <end position="185"/>
    </location>
</feature>
<keyword evidence="3" id="KW-1133">Transmembrane helix</keyword>
<feature type="transmembrane region" description="Helical" evidence="3">
    <location>
        <begin position="301"/>
        <end position="326"/>
    </location>
</feature>
<gene>
    <name evidence="4" type="ORF">THRCLA_04162</name>
</gene>
<evidence type="ECO:0000256" key="3">
    <source>
        <dbReference type="SAM" id="Phobius"/>
    </source>
</evidence>
<dbReference type="InterPro" id="IPR002528">
    <property type="entry name" value="MATE_fam"/>
</dbReference>
<dbReference type="STRING" id="74557.A0A1W0A004"/>
<protein>
    <recommendedName>
        <fullName evidence="6">Multidrug/Oligosaccharidyl-lipid/Polysaccharide (MOP) Flippase Superfamily</fullName>
    </recommendedName>
</protein>
<feature type="transmembrane region" description="Helical" evidence="3">
    <location>
        <begin position="265"/>
        <end position="289"/>
    </location>
</feature>
<keyword evidence="3" id="KW-0472">Membrane</keyword>
<dbReference type="PANTHER" id="PTHR43298:SF2">
    <property type="entry name" value="FMN_FAD EXPORTER YEEO-RELATED"/>
    <property type="match status" value="1"/>
</dbReference>
<feature type="transmembrane region" description="Helical" evidence="3">
    <location>
        <begin position="92"/>
        <end position="116"/>
    </location>
</feature>
<name>A0A1W0A004_9STRA</name>
<keyword evidence="3" id="KW-0812">Transmembrane</keyword>
<evidence type="ECO:0000313" key="4">
    <source>
        <dbReference type="EMBL" id="OQS03521.1"/>
    </source>
</evidence>
<dbReference type="EMBL" id="JNBS01000859">
    <property type="protein sequence ID" value="OQS03521.1"/>
    <property type="molecule type" value="Genomic_DNA"/>
</dbReference>
<evidence type="ECO:0000256" key="1">
    <source>
        <dbReference type="ARBA" id="ARBA00010199"/>
    </source>
</evidence>
<dbReference type="OrthoDB" id="2126698at2759"/>
<dbReference type="Proteomes" id="UP000243217">
    <property type="component" value="Unassembled WGS sequence"/>
</dbReference>
<feature type="transmembrane region" description="Helical" evidence="3">
    <location>
        <begin position="380"/>
        <end position="399"/>
    </location>
</feature>
<dbReference type="InterPro" id="IPR050222">
    <property type="entry name" value="MATE_MdtK"/>
</dbReference>
<evidence type="ECO:0008006" key="6">
    <source>
        <dbReference type="Google" id="ProtNLM"/>
    </source>
</evidence>
<feature type="transmembrane region" description="Helical" evidence="3">
    <location>
        <begin position="405"/>
        <end position="424"/>
    </location>
</feature>
<dbReference type="PANTHER" id="PTHR43298">
    <property type="entry name" value="MULTIDRUG RESISTANCE PROTEIN NORM-RELATED"/>
    <property type="match status" value="1"/>
</dbReference>
<sequence length="439" mass="48719">MTSLRSTIKAKWFTTKPLLAMAVQLSLNQMARRVLLVTDTAFLGRLGTKELAGVALANLWINVPFNFVQYAIPAITILCSQAFGAKQYHEMGIWYQTSIVFAMLCCIPVGLIHLFVGDLISISMNDTDTIHFGNMYGWVMATALVPRFLFTRVCITMVLNVVLNQVFIYGVGSWNGLGFIGSPLATVVSSYVQVILFCLYTITWKQYHGPYWNGWCRDSYSWKYMVKFLVLAMPMGSSSAVDWLSLTVAGMFLGTLAPEVSAANAVLFGLFGVVYACISGFAAATQIFMSRSIGECNLPNAKLILIQGTLLMIALSAILIAIIAVFQEQTFGLWSKDSKLCSETLFQFLLCIELIFLRFLLSACANAVDLSQRSFYINNLGAWAVFAPLTYVFVIPLKWGLEGYWIANSLGECIKVALLLFSLMRKKWLPTSEKPESAV</sequence>
<dbReference type="GO" id="GO:0005886">
    <property type="term" value="C:plasma membrane"/>
    <property type="evidence" value="ECO:0007669"/>
    <property type="project" value="TreeGrafter"/>
</dbReference>
<evidence type="ECO:0000256" key="2">
    <source>
        <dbReference type="ARBA" id="ARBA00022448"/>
    </source>
</evidence>
<accession>A0A1W0A004</accession>
<proteinExistence type="inferred from homology"/>
<comment type="caution">
    <text evidence="4">The sequence shown here is derived from an EMBL/GenBank/DDBJ whole genome shotgun (WGS) entry which is preliminary data.</text>
</comment>